<dbReference type="GO" id="GO:0047661">
    <property type="term" value="F:amino-acid racemase activity"/>
    <property type="evidence" value="ECO:0007669"/>
    <property type="project" value="InterPro"/>
</dbReference>
<evidence type="ECO:0000313" key="3">
    <source>
        <dbReference type="EMBL" id="KTR02709.1"/>
    </source>
</evidence>
<reference evidence="3 4" key="1">
    <citation type="journal article" date="2016" name="Front. Microbiol.">
        <title>Genomic Resource of Rice Seed Associated Bacteria.</title>
        <authorList>
            <person name="Midha S."/>
            <person name="Bansal K."/>
            <person name="Sharma S."/>
            <person name="Kumar N."/>
            <person name="Patil P.P."/>
            <person name="Chaudhry V."/>
            <person name="Patil P.B."/>
        </authorList>
    </citation>
    <scope>NUCLEOTIDE SEQUENCE [LARGE SCALE GENOMIC DNA]</scope>
    <source>
        <strain evidence="3 4">NS365</strain>
    </source>
</reference>
<dbReference type="PANTHER" id="PTHR21198">
    <property type="entry name" value="GLUTAMATE RACEMASE"/>
    <property type="match status" value="1"/>
</dbReference>
<dbReference type="PANTHER" id="PTHR21198:SF7">
    <property type="entry name" value="ASPARTATE-GLUTAMATE RACEMASE FAMILY"/>
    <property type="match status" value="1"/>
</dbReference>
<evidence type="ECO:0000256" key="1">
    <source>
        <dbReference type="ARBA" id="ARBA00007847"/>
    </source>
</evidence>
<dbReference type="Gene3D" id="3.40.50.1860">
    <property type="match status" value="2"/>
</dbReference>
<organism evidence="3 4">
    <name type="scientific">Aureimonas ureilytica</name>
    <dbReference type="NCBI Taxonomy" id="401562"/>
    <lineage>
        <taxon>Bacteria</taxon>
        <taxon>Pseudomonadati</taxon>
        <taxon>Pseudomonadota</taxon>
        <taxon>Alphaproteobacteria</taxon>
        <taxon>Hyphomicrobiales</taxon>
        <taxon>Aurantimonadaceae</taxon>
        <taxon>Aureimonas</taxon>
    </lineage>
</organism>
<dbReference type="Proteomes" id="UP000078529">
    <property type="component" value="Unassembled WGS sequence"/>
</dbReference>
<name>A0A175RIQ8_9HYPH</name>
<dbReference type="InterPro" id="IPR001920">
    <property type="entry name" value="Asp/Glu_race"/>
</dbReference>
<proteinExistence type="inferred from homology"/>
<gene>
    <name evidence="3" type="ORF">NS365_20955</name>
</gene>
<sequence length="250" mass="26993">MKRIGLIGGMSWESTATYYRLLNEAVRAARSPLASADVLLHSLDFSAVVALQKTGRWDLAAEMLADSARRLERAGADCVLICTNTMHLVSAEVQVAVSIPLIDIIRETGETLKQAGHSRPLLLATRYTMEHGFYADRMEAAVGFRPIVPNAEDRTLVHRVIFEELCAGHVDPSSARAFEAVVERGRAAGADSVILGCTEIGLLVRPDALALPGFCSTEIHAAAAVRFALGEGQETVIETENAKLRERVAA</sequence>
<dbReference type="InterPro" id="IPR033134">
    <property type="entry name" value="Asp/Glu_racemase_AS_2"/>
</dbReference>
<comment type="caution">
    <text evidence="3">The sequence shown here is derived from an EMBL/GenBank/DDBJ whole genome shotgun (WGS) entry which is preliminary data.</text>
</comment>
<dbReference type="InterPro" id="IPR004380">
    <property type="entry name" value="Asp_race"/>
</dbReference>
<dbReference type="AlphaFoldDB" id="A0A175RIQ8"/>
<evidence type="ECO:0000256" key="2">
    <source>
        <dbReference type="ARBA" id="ARBA00023235"/>
    </source>
</evidence>
<accession>A0A175RIQ8</accession>
<evidence type="ECO:0000313" key="4">
    <source>
        <dbReference type="Proteomes" id="UP000078529"/>
    </source>
</evidence>
<dbReference type="InterPro" id="IPR015942">
    <property type="entry name" value="Asp/Glu/hydantoin_racemase"/>
</dbReference>
<dbReference type="PATRIC" id="fig|401562.4.peg.4231"/>
<dbReference type="NCBIfam" id="TIGR00035">
    <property type="entry name" value="asp_race"/>
    <property type="match status" value="1"/>
</dbReference>
<dbReference type="EMBL" id="LDQA01000069">
    <property type="protein sequence ID" value="KTR02709.1"/>
    <property type="molecule type" value="Genomic_DNA"/>
</dbReference>
<keyword evidence="4" id="KW-1185">Reference proteome</keyword>
<comment type="similarity">
    <text evidence="1">Belongs to the aspartate/glutamate racemases family.</text>
</comment>
<dbReference type="PROSITE" id="PS00924">
    <property type="entry name" value="ASP_GLU_RACEMASE_2"/>
    <property type="match status" value="1"/>
</dbReference>
<dbReference type="RefSeq" id="WP_058602228.1">
    <property type="nucleotide sequence ID" value="NZ_LDQA01000069.1"/>
</dbReference>
<dbReference type="Pfam" id="PF01177">
    <property type="entry name" value="Asp_Glu_race"/>
    <property type="match status" value="1"/>
</dbReference>
<dbReference type="SUPFAM" id="SSF53681">
    <property type="entry name" value="Aspartate/glutamate racemase"/>
    <property type="match status" value="2"/>
</dbReference>
<keyword evidence="2" id="KW-0413">Isomerase</keyword>
<protein>
    <submittedName>
        <fullName evidence="3">Aspartate racemase</fullName>
    </submittedName>
</protein>